<dbReference type="PANTHER" id="PTHR18964:SF173">
    <property type="entry name" value="GLUCOKINASE"/>
    <property type="match status" value="1"/>
</dbReference>
<dbReference type="InterPro" id="IPR036388">
    <property type="entry name" value="WH-like_DNA-bd_sf"/>
</dbReference>
<dbReference type="SUPFAM" id="SSF46785">
    <property type="entry name" value="Winged helix' DNA-binding domain"/>
    <property type="match status" value="1"/>
</dbReference>
<comment type="similarity">
    <text evidence="1">Belongs to the ROK (NagC/XylR) family.</text>
</comment>
<accession>A0A4T2CBJ0</accession>
<dbReference type="InterPro" id="IPR036390">
    <property type="entry name" value="WH_DNA-bd_sf"/>
</dbReference>
<dbReference type="PANTHER" id="PTHR18964">
    <property type="entry name" value="ROK (REPRESSOR, ORF, KINASE) FAMILY"/>
    <property type="match status" value="1"/>
</dbReference>
<keyword evidence="3" id="KW-1185">Reference proteome</keyword>
<dbReference type="InterPro" id="IPR043129">
    <property type="entry name" value="ATPase_NBD"/>
</dbReference>
<sequence>MLSPRYVMVRRTFHATVRMFRASYDSKTSSSHSQIGSLCSICASSLEHMKRPELFRDQEYAPGSVGDIFRLIRSGAVTSRSALARKIGMAPSTVSLRVDALVRLGLVTEGDNELSRGGRRARSLEVPGSAGFVGAMDVGAHHVQLAIADLTGVLLVVEDVPVSIEDGPSSAVERLWCALTDLVVANGLEPELLRGVAIGLPAPIEFPSGRVVLPSFMPSWHNADLPALFSAHTAVPVLVENDANLIALAEQSNVHPETDELLAIKLGTRIGCGIISSGRLHRGVGGAAGEISHTSVEGTSTISCVCGAPHCLESVASGGAIVARLAAEGYDVRTASDVVELGRGGDAHVVDVLRTAGTSIGGVLSSIVNFFNPRDVVLGGAMSASAPLVAAIRAELFQKCLPLVTNDLEVRAASSPGDAGVRGATHLILEEVLAPARIERLVRELDGAAAS</sequence>
<protein>
    <submittedName>
        <fullName evidence="2">ROK family transcriptional regulator</fullName>
    </submittedName>
</protein>
<name>A0A4T2CBJ0_9MICO</name>
<dbReference type="Pfam" id="PF00480">
    <property type="entry name" value="ROK"/>
    <property type="match status" value="1"/>
</dbReference>
<gene>
    <name evidence="2" type="ORF">D4765_00730</name>
</gene>
<evidence type="ECO:0000256" key="1">
    <source>
        <dbReference type="ARBA" id="ARBA00006479"/>
    </source>
</evidence>
<dbReference type="SUPFAM" id="SSF53067">
    <property type="entry name" value="Actin-like ATPase domain"/>
    <property type="match status" value="1"/>
</dbReference>
<evidence type="ECO:0000313" key="3">
    <source>
        <dbReference type="Proteomes" id="UP000306192"/>
    </source>
</evidence>
<organism evidence="2 3">
    <name type="scientific">Subtercola vilae</name>
    <dbReference type="NCBI Taxonomy" id="2056433"/>
    <lineage>
        <taxon>Bacteria</taxon>
        <taxon>Bacillati</taxon>
        <taxon>Actinomycetota</taxon>
        <taxon>Actinomycetes</taxon>
        <taxon>Micrococcales</taxon>
        <taxon>Microbacteriaceae</taxon>
        <taxon>Subtercola</taxon>
    </lineage>
</organism>
<comment type="caution">
    <text evidence="2">The sequence shown here is derived from an EMBL/GenBank/DDBJ whole genome shotgun (WGS) entry which is preliminary data.</text>
</comment>
<reference evidence="2 3" key="1">
    <citation type="journal article" date="2019" name="Microorganisms">
        <title>Systematic Affiliation and Genome Analysis of Subtercola vilae DB165(T) with Particular Emphasis on Cold Adaptation of an Isolate from a High-Altitude Cold Volcano Lake.</title>
        <authorList>
            <person name="Villalobos A.S."/>
            <person name="Wiese J."/>
            <person name="Imhoff J.F."/>
            <person name="Dorador C."/>
            <person name="Keller A."/>
            <person name="Hentschel U."/>
        </authorList>
    </citation>
    <scope>NUCLEOTIDE SEQUENCE [LARGE SCALE GENOMIC DNA]</scope>
    <source>
        <strain evidence="2 3">DB165</strain>
    </source>
</reference>
<dbReference type="Gene3D" id="1.10.10.10">
    <property type="entry name" value="Winged helix-like DNA-binding domain superfamily/Winged helix DNA-binding domain"/>
    <property type="match status" value="1"/>
</dbReference>
<dbReference type="InterPro" id="IPR000600">
    <property type="entry name" value="ROK"/>
</dbReference>
<dbReference type="Pfam" id="PF13412">
    <property type="entry name" value="HTH_24"/>
    <property type="match status" value="1"/>
</dbReference>
<proteinExistence type="inferred from homology"/>
<dbReference type="Gene3D" id="3.30.420.40">
    <property type="match status" value="2"/>
</dbReference>
<dbReference type="AlphaFoldDB" id="A0A4T2CBJ0"/>
<dbReference type="Proteomes" id="UP000306192">
    <property type="component" value="Unassembled WGS sequence"/>
</dbReference>
<dbReference type="EMBL" id="QYRT01000001">
    <property type="protein sequence ID" value="TIH40962.1"/>
    <property type="molecule type" value="Genomic_DNA"/>
</dbReference>
<evidence type="ECO:0000313" key="2">
    <source>
        <dbReference type="EMBL" id="TIH40962.1"/>
    </source>
</evidence>